<keyword evidence="5" id="KW-0804">Transcription</keyword>
<evidence type="ECO:0000256" key="6">
    <source>
        <dbReference type="ARBA" id="ARBA00023242"/>
    </source>
</evidence>
<evidence type="ECO:0000256" key="2">
    <source>
        <dbReference type="ARBA" id="ARBA00022833"/>
    </source>
</evidence>
<evidence type="ECO:0000313" key="8">
    <source>
        <dbReference type="EMBL" id="KAK4247968.1"/>
    </source>
</evidence>
<proteinExistence type="predicted"/>
<dbReference type="Proteomes" id="UP001303647">
    <property type="component" value="Unassembled WGS sequence"/>
</dbReference>
<keyword evidence="4" id="KW-0238">DNA-binding</keyword>
<accession>A0AAN7HPJ8</accession>
<evidence type="ECO:0000256" key="5">
    <source>
        <dbReference type="ARBA" id="ARBA00023163"/>
    </source>
</evidence>
<organism evidence="8 9">
    <name type="scientific">Corynascus novoguineensis</name>
    <dbReference type="NCBI Taxonomy" id="1126955"/>
    <lineage>
        <taxon>Eukaryota</taxon>
        <taxon>Fungi</taxon>
        <taxon>Dikarya</taxon>
        <taxon>Ascomycota</taxon>
        <taxon>Pezizomycotina</taxon>
        <taxon>Sordariomycetes</taxon>
        <taxon>Sordariomycetidae</taxon>
        <taxon>Sordariales</taxon>
        <taxon>Chaetomiaceae</taxon>
        <taxon>Corynascus</taxon>
    </lineage>
</organism>
<evidence type="ECO:0000256" key="4">
    <source>
        <dbReference type="ARBA" id="ARBA00023125"/>
    </source>
</evidence>
<evidence type="ECO:0000256" key="3">
    <source>
        <dbReference type="ARBA" id="ARBA00023015"/>
    </source>
</evidence>
<evidence type="ECO:0000256" key="1">
    <source>
        <dbReference type="ARBA" id="ARBA00022723"/>
    </source>
</evidence>
<feature type="region of interest" description="Disordered" evidence="7">
    <location>
        <begin position="403"/>
        <end position="425"/>
    </location>
</feature>
<gene>
    <name evidence="8" type="ORF">C7999DRAFT_40830</name>
</gene>
<dbReference type="InterPro" id="IPR052360">
    <property type="entry name" value="Transcr_Regulatory_Proteins"/>
</dbReference>
<evidence type="ECO:0000256" key="7">
    <source>
        <dbReference type="SAM" id="MobiDB-lite"/>
    </source>
</evidence>
<evidence type="ECO:0000313" key="9">
    <source>
        <dbReference type="Proteomes" id="UP001303647"/>
    </source>
</evidence>
<comment type="caution">
    <text evidence="8">The sequence shown here is derived from an EMBL/GenBank/DDBJ whole genome shotgun (WGS) entry which is preliminary data.</text>
</comment>
<keyword evidence="3" id="KW-0805">Transcription regulation</keyword>
<protein>
    <submittedName>
        <fullName evidence="8">Uncharacterized protein</fullName>
    </submittedName>
</protein>
<dbReference type="GO" id="GO:0003677">
    <property type="term" value="F:DNA binding"/>
    <property type="evidence" value="ECO:0007669"/>
    <property type="project" value="UniProtKB-KW"/>
</dbReference>
<dbReference type="AlphaFoldDB" id="A0AAN7HPJ8"/>
<feature type="region of interest" description="Disordered" evidence="7">
    <location>
        <begin position="1"/>
        <end position="47"/>
    </location>
</feature>
<dbReference type="PANTHER" id="PTHR36206">
    <property type="entry name" value="ASPERCRYPTIN BIOSYNTHESIS CLUSTER-SPECIFIC TRANSCRIPTION REGULATOR ATNN-RELATED"/>
    <property type="match status" value="1"/>
</dbReference>
<keyword evidence="6" id="KW-0539">Nucleus</keyword>
<feature type="compositionally biased region" description="Low complexity" evidence="7">
    <location>
        <begin position="10"/>
        <end position="19"/>
    </location>
</feature>
<dbReference type="GO" id="GO:0046872">
    <property type="term" value="F:metal ion binding"/>
    <property type="evidence" value="ECO:0007669"/>
    <property type="project" value="UniProtKB-KW"/>
</dbReference>
<keyword evidence="1" id="KW-0479">Metal-binding</keyword>
<reference evidence="8" key="2">
    <citation type="submission" date="2023-05" db="EMBL/GenBank/DDBJ databases">
        <authorList>
            <consortium name="Lawrence Berkeley National Laboratory"/>
            <person name="Steindorff A."/>
            <person name="Hensen N."/>
            <person name="Bonometti L."/>
            <person name="Westerberg I."/>
            <person name="Brannstrom I.O."/>
            <person name="Guillou S."/>
            <person name="Cros-Aarteil S."/>
            <person name="Calhoun S."/>
            <person name="Haridas S."/>
            <person name="Kuo A."/>
            <person name="Mondo S."/>
            <person name="Pangilinan J."/>
            <person name="Riley R."/>
            <person name="Labutti K."/>
            <person name="Andreopoulos B."/>
            <person name="Lipzen A."/>
            <person name="Chen C."/>
            <person name="Yanf M."/>
            <person name="Daum C."/>
            <person name="Ng V."/>
            <person name="Clum A."/>
            <person name="Ohm R."/>
            <person name="Martin F."/>
            <person name="Silar P."/>
            <person name="Natvig D."/>
            <person name="Lalanne C."/>
            <person name="Gautier V."/>
            <person name="Ament-Velasquez S.L."/>
            <person name="Kruys A."/>
            <person name="Hutchinson M.I."/>
            <person name="Powell A.J."/>
            <person name="Barry K."/>
            <person name="Miller A.N."/>
            <person name="Grigoriev I.V."/>
            <person name="Debuchy R."/>
            <person name="Gladieux P."/>
            <person name="Thoren M.H."/>
            <person name="Johannesson H."/>
        </authorList>
    </citation>
    <scope>NUCLEOTIDE SEQUENCE</scope>
    <source>
        <strain evidence="8">CBS 359.72</strain>
    </source>
</reference>
<name>A0AAN7HPJ8_9PEZI</name>
<keyword evidence="9" id="KW-1185">Reference proteome</keyword>
<dbReference type="PANTHER" id="PTHR36206:SF12">
    <property type="entry name" value="ASPERCRYPTIN BIOSYNTHESIS CLUSTER-SPECIFIC TRANSCRIPTION REGULATOR ATNN-RELATED"/>
    <property type="match status" value="1"/>
</dbReference>
<dbReference type="EMBL" id="MU857645">
    <property type="protein sequence ID" value="KAK4247968.1"/>
    <property type="molecule type" value="Genomic_DNA"/>
</dbReference>
<sequence>MSQPSYSNRSSAEPSSNPTSPSPSPAAAPSDLTKKKRTRASKPKQRARTEFVLACEWNETLRSMRRIEADLDGTEAEKRIYARFRAATVAAGSAHLCNFAAFWPRLTPLAGCQDEAVKHAVMALAAAYQLFQHPHEPAIDGLTRDDLEILTIQHYSQSIERLQVHAGSSGPESVRLTLICCLAFISLETLRGNHDVAVSHLINGLRILQSLPGSSFDGFVSRSTFVWPPNPTAASLQMPDILRIFARFERSACFFTHGIQPVVSERGYRIRRFDDGSSEALFLDLAHARMAMSCFQHDVMARLHEITVATLGDSSSAAMFWSDPVQQRQQACLVARSARLSLLTADFFSPSRFGTPDPTSPQLIALYLDLLYFRCAQFLITNTAGGAFDPNVESVFAAAQHFHRHHHHPQDHSNPPAAAILTNGQHTPPPTNLLSSILSLASRLLVASISQPQPQQQPHTRILTTLHTHLLAPLYLVASHIPDPHDPTRDAAVKLLSQILVRSGNSGVDIWGTTATTTNIDISFIERVIYDEIKGRSTTEPPRALTGAGCLPLLWDALALAGILT</sequence>
<reference evidence="8" key="1">
    <citation type="journal article" date="2023" name="Mol. Phylogenet. Evol.">
        <title>Genome-scale phylogeny and comparative genomics of the fungal order Sordariales.</title>
        <authorList>
            <person name="Hensen N."/>
            <person name="Bonometti L."/>
            <person name="Westerberg I."/>
            <person name="Brannstrom I.O."/>
            <person name="Guillou S."/>
            <person name="Cros-Aarteil S."/>
            <person name="Calhoun S."/>
            <person name="Haridas S."/>
            <person name="Kuo A."/>
            <person name="Mondo S."/>
            <person name="Pangilinan J."/>
            <person name="Riley R."/>
            <person name="LaButti K."/>
            <person name="Andreopoulos B."/>
            <person name="Lipzen A."/>
            <person name="Chen C."/>
            <person name="Yan M."/>
            <person name="Daum C."/>
            <person name="Ng V."/>
            <person name="Clum A."/>
            <person name="Steindorff A."/>
            <person name="Ohm R.A."/>
            <person name="Martin F."/>
            <person name="Silar P."/>
            <person name="Natvig D.O."/>
            <person name="Lalanne C."/>
            <person name="Gautier V."/>
            <person name="Ament-Velasquez S.L."/>
            <person name="Kruys A."/>
            <person name="Hutchinson M.I."/>
            <person name="Powell A.J."/>
            <person name="Barry K."/>
            <person name="Miller A.N."/>
            <person name="Grigoriev I.V."/>
            <person name="Debuchy R."/>
            <person name="Gladieux P."/>
            <person name="Hiltunen Thoren M."/>
            <person name="Johannesson H."/>
        </authorList>
    </citation>
    <scope>NUCLEOTIDE SEQUENCE</scope>
    <source>
        <strain evidence="8">CBS 359.72</strain>
    </source>
</reference>
<feature type="compositionally biased region" description="Basic residues" evidence="7">
    <location>
        <begin position="34"/>
        <end position="46"/>
    </location>
</feature>
<keyword evidence="2" id="KW-0862">Zinc</keyword>